<reference evidence="3 4" key="1">
    <citation type="submission" date="2016-10" db="EMBL/GenBank/DDBJ databases">
        <authorList>
            <person name="de Groot N.N."/>
        </authorList>
    </citation>
    <scope>NUCLEOTIDE SEQUENCE [LARGE SCALE GENOMIC DNA]</scope>
    <source>
        <strain evidence="3 4">CGMCC 1.9167</strain>
    </source>
</reference>
<evidence type="ECO:0000313" key="3">
    <source>
        <dbReference type="EMBL" id="SFR49294.1"/>
    </source>
</evidence>
<dbReference type="STRING" id="650891.SAMN05216203_0863"/>
<organism evidence="3 4">
    <name type="scientific">Marinobacter daqiaonensis</name>
    <dbReference type="NCBI Taxonomy" id="650891"/>
    <lineage>
        <taxon>Bacteria</taxon>
        <taxon>Pseudomonadati</taxon>
        <taxon>Pseudomonadota</taxon>
        <taxon>Gammaproteobacteria</taxon>
        <taxon>Pseudomonadales</taxon>
        <taxon>Marinobacteraceae</taxon>
        <taxon>Marinobacter</taxon>
    </lineage>
</organism>
<dbReference type="Proteomes" id="UP000198644">
    <property type="component" value="Unassembled WGS sequence"/>
</dbReference>
<gene>
    <name evidence="3" type="ORF">SAMN05216203_0863</name>
</gene>
<accession>A0A1I6H4A8</accession>
<feature type="compositionally biased region" description="Polar residues" evidence="1">
    <location>
        <begin position="1"/>
        <end position="12"/>
    </location>
</feature>
<keyword evidence="4" id="KW-1185">Reference proteome</keyword>
<dbReference type="AlphaFoldDB" id="A0A1I6H4A8"/>
<dbReference type="RefSeq" id="WP_227662901.1">
    <property type="nucleotide sequence ID" value="NZ_FOYW01000001.1"/>
</dbReference>
<sequence>MLETSSQQTKTTPGAADSAARSGETFTGPPHHSGPRPSPAGAPLDNGGDASESTVTTGQRVPDATDYHNERRRYLARVRHNPGLRQRYLRSLLAYLLLRGAWSFGFFPVVLAFWIPFVLAEFNPVVTVQSLLPHLQAFVASNPEVQARTLNTLLAGWLSIGLFFFLFDVVINPFRSPFQKEADIHMRAWSQSQGLIPPDEM</sequence>
<proteinExistence type="predicted"/>
<keyword evidence="2" id="KW-0812">Transmembrane</keyword>
<evidence type="ECO:0000256" key="1">
    <source>
        <dbReference type="SAM" id="MobiDB-lite"/>
    </source>
</evidence>
<evidence type="ECO:0000313" key="4">
    <source>
        <dbReference type="Proteomes" id="UP000198644"/>
    </source>
</evidence>
<feature type="transmembrane region" description="Helical" evidence="2">
    <location>
        <begin position="153"/>
        <end position="171"/>
    </location>
</feature>
<protein>
    <submittedName>
        <fullName evidence="3">Uncharacterized protein</fullName>
    </submittedName>
</protein>
<name>A0A1I6H4A8_9GAMM</name>
<keyword evidence="2" id="KW-1133">Transmembrane helix</keyword>
<dbReference type="EMBL" id="FOYW01000001">
    <property type="protein sequence ID" value="SFR49294.1"/>
    <property type="molecule type" value="Genomic_DNA"/>
</dbReference>
<keyword evidence="2" id="KW-0472">Membrane</keyword>
<evidence type="ECO:0000256" key="2">
    <source>
        <dbReference type="SAM" id="Phobius"/>
    </source>
</evidence>
<feature type="region of interest" description="Disordered" evidence="1">
    <location>
        <begin position="1"/>
        <end position="66"/>
    </location>
</feature>
<feature type="transmembrane region" description="Helical" evidence="2">
    <location>
        <begin position="92"/>
        <end position="115"/>
    </location>
</feature>